<dbReference type="RefSeq" id="WP_235824554.1">
    <property type="nucleotide sequence ID" value="NZ_BAABXW010000001.1"/>
</dbReference>
<reference evidence="2 3" key="1">
    <citation type="submission" date="2024-03" db="EMBL/GenBank/DDBJ databases">
        <title>Mouse gut bacterial collection (mGBC) of GemPharmatech.</title>
        <authorList>
            <person name="He Y."/>
            <person name="Dong L."/>
            <person name="Wu D."/>
            <person name="Gao X."/>
            <person name="Lin Z."/>
        </authorList>
    </citation>
    <scope>NUCLEOTIDE SEQUENCE [LARGE SCALE GENOMIC DNA]</scope>
    <source>
        <strain evidence="2 3">32-10</strain>
    </source>
</reference>
<gene>
    <name evidence="2" type="ORF">AALG99_05635</name>
</gene>
<feature type="domain" description="DUF3298" evidence="1">
    <location>
        <begin position="4"/>
        <end position="44"/>
    </location>
</feature>
<evidence type="ECO:0000313" key="3">
    <source>
        <dbReference type="Proteomes" id="UP001565219"/>
    </source>
</evidence>
<comment type="caution">
    <text evidence="2">The sequence shown here is derived from an EMBL/GenBank/DDBJ whole genome shotgun (WGS) entry which is preliminary data.</text>
</comment>
<organism evidence="2 3">
    <name type="scientific">Anaerostipes hominis</name>
    <name type="common">ex Lee et al. 2021</name>
    <dbReference type="NCBI Taxonomy" id="2025494"/>
    <lineage>
        <taxon>Bacteria</taxon>
        <taxon>Bacillati</taxon>
        <taxon>Bacillota</taxon>
        <taxon>Clostridia</taxon>
        <taxon>Lachnospirales</taxon>
        <taxon>Lachnospiraceae</taxon>
        <taxon>Anaerostipes</taxon>
    </lineage>
</organism>
<dbReference type="InterPro" id="IPR021729">
    <property type="entry name" value="DUF3298"/>
</dbReference>
<dbReference type="Gene3D" id="3.90.640.20">
    <property type="entry name" value="Heat-shock cognate protein, ATPase"/>
    <property type="match status" value="1"/>
</dbReference>
<sequence>MDEFKKISASQNFYLTSSGDLVIVFDKYEVAPGYMGAPEFTISKKLLSSILR</sequence>
<dbReference type="Proteomes" id="UP001565219">
    <property type="component" value="Unassembled WGS sequence"/>
</dbReference>
<evidence type="ECO:0000313" key="2">
    <source>
        <dbReference type="EMBL" id="MEY8633010.1"/>
    </source>
</evidence>
<accession>A0ABV4DFU0</accession>
<dbReference type="Pfam" id="PF11738">
    <property type="entry name" value="DUF3298"/>
    <property type="match status" value="1"/>
</dbReference>
<name>A0ABV4DFU0_9FIRM</name>
<protein>
    <submittedName>
        <fullName evidence="2">RsiV family protein</fullName>
    </submittedName>
</protein>
<dbReference type="EMBL" id="JBCLTR010000005">
    <property type="protein sequence ID" value="MEY8633010.1"/>
    <property type="molecule type" value="Genomic_DNA"/>
</dbReference>
<proteinExistence type="predicted"/>
<evidence type="ECO:0000259" key="1">
    <source>
        <dbReference type="Pfam" id="PF11738"/>
    </source>
</evidence>
<dbReference type="InterPro" id="IPR037126">
    <property type="entry name" value="PdaC/RsiV-like_sf"/>
</dbReference>
<keyword evidence="3" id="KW-1185">Reference proteome</keyword>